<feature type="domain" description="NAD-dependent epimerase/dehydratase" evidence="2">
    <location>
        <begin position="7"/>
        <end position="247"/>
    </location>
</feature>
<dbReference type="SUPFAM" id="SSF51735">
    <property type="entry name" value="NAD(P)-binding Rossmann-fold domains"/>
    <property type="match status" value="1"/>
</dbReference>
<dbReference type="AlphaFoldDB" id="A0A6J4V6Z4"/>
<accession>A0A6J4V6Z4</accession>
<dbReference type="Gene3D" id="3.40.50.720">
    <property type="entry name" value="NAD(P)-binding Rossmann-like Domain"/>
    <property type="match status" value="1"/>
</dbReference>
<organism evidence="3">
    <name type="scientific">uncultured Thermomicrobiales bacterium</name>
    <dbReference type="NCBI Taxonomy" id="1645740"/>
    <lineage>
        <taxon>Bacteria</taxon>
        <taxon>Pseudomonadati</taxon>
        <taxon>Thermomicrobiota</taxon>
        <taxon>Thermomicrobia</taxon>
        <taxon>Thermomicrobiales</taxon>
        <taxon>environmental samples</taxon>
    </lineage>
</organism>
<gene>
    <name evidence="3" type="ORF">AVDCRST_MAG19-2369</name>
</gene>
<protein>
    <recommendedName>
        <fullName evidence="2">NAD-dependent epimerase/dehydratase domain-containing protein</fullName>
    </recommendedName>
</protein>
<dbReference type="InterPro" id="IPR036291">
    <property type="entry name" value="NAD(P)-bd_dom_sf"/>
</dbReference>
<proteinExistence type="inferred from homology"/>
<evidence type="ECO:0000313" key="3">
    <source>
        <dbReference type="EMBL" id="CAA9567155.1"/>
    </source>
</evidence>
<sequence length="328" mass="34641">MPDERFLVTGAFGCIGAWTVKRLVDEGVSVTTYDLPGEPRRLRLIMDDARLARVRFLDGDITDAAAFERAVTEHGITHVVHLAALQVPFVRADPIVGAMVNVVGTAIVLETARRHAAQVRGLTYASSIGVYGPADSYPPGPLAHDALPAPPTLYGVTKQANEGYARIFWQDHGVASVGLRPFFVYGPGRDQGVSATPTKAMAAAAVGRPYRISFGGTAVYQHADDVADVFVRAARTMPAGAPVFNLGGTTAPMAEVVAAIEATAPEMAGQITFAPEPMPVPEAVDGEPLERLIGPIAWRPLADGVEETVAHFRRAAAAGTLDVERAVG</sequence>
<dbReference type="EMBL" id="CADCWL010000113">
    <property type="protein sequence ID" value="CAA9567155.1"/>
    <property type="molecule type" value="Genomic_DNA"/>
</dbReference>
<name>A0A6J4V6Z4_9BACT</name>
<evidence type="ECO:0000259" key="2">
    <source>
        <dbReference type="Pfam" id="PF01370"/>
    </source>
</evidence>
<dbReference type="Pfam" id="PF01370">
    <property type="entry name" value="Epimerase"/>
    <property type="match status" value="1"/>
</dbReference>
<comment type="similarity">
    <text evidence="1">Belongs to the NAD(P)-dependent epimerase/dehydratase family.</text>
</comment>
<dbReference type="InterPro" id="IPR001509">
    <property type="entry name" value="Epimerase_deHydtase"/>
</dbReference>
<dbReference type="PANTHER" id="PTHR43000">
    <property type="entry name" value="DTDP-D-GLUCOSE 4,6-DEHYDRATASE-RELATED"/>
    <property type="match status" value="1"/>
</dbReference>
<reference evidence="3" key="1">
    <citation type="submission" date="2020-02" db="EMBL/GenBank/DDBJ databases">
        <authorList>
            <person name="Meier V. D."/>
        </authorList>
    </citation>
    <scope>NUCLEOTIDE SEQUENCE</scope>
    <source>
        <strain evidence="3">AVDCRST_MAG19</strain>
    </source>
</reference>
<evidence type="ECO:0000256" key="1">
    <source>
        <dbReference type="ARBA" id="ARBA00007637"/>
    </source>
</evidence>